<dbReference type="PANTHER" id="PTHR30349:SF64">
    <property type="entry name" value="PROPHAGE INTEGRASE INTD-RELATED"/>
    <property type="match status" value="1"/>
</dbReference>
<evidence type="ECO:0000313" key="5">
    <source>
        <dbReference type="EMBL" id="KAB2388659.1"/>
    </source>
</evidence>
<name>A0A6L3W9K3_9ACTN</name>
<sequence>MRQPYVARKVSKRTGATRYTGMYYDATGTPRSAGTYDDELEALTAARREQDKPASGVLGEMTLAQRRAMTFEEFWPIFQRHHRVEPNTMQTYFGTWINHVRPYLKADRVATFDSARAIQYFTWLAEAERTVNTRRACRTVLSAMLGLAIRLGYRSDNPVRGLNVGKQAAHKNIKVINETVFWELCDKLPLPTQRLFAEYIISTGVRFCEAISFQEGDLDYDTGMLKVCRSTVEVAKQFHPAAGRFVTRPYTKNGEHRRFKIGRPLVEKIRGHAQEHGLKTGDLIFPVRLFKPETAWVNLPRCTEEEMQAAAKTSFISPVTGVRVTHTKVSTYRKHGCRCGPCVQAYRDYRSAYRVQAMARKGKVARRRVRRDGNDYLAASEWSAMWIPARRAVGVDITPYQLRHSHASLLLAHGVPLPDVQARLGHNDLTSTTHYVWALAEESEAAATAMNVLLGYEAKQPDPQEAMLARMEAMMNRMQAMIDPPLARRIAAESSTSRPGLHLVTDTLTAMQIPTGN</sequence>
<feature type="domain" description="Tyr recombinase" evidence="4">
    <location>
        <begin position="171"/>
        <end position="449"/>
    </location>
</feature>
<keyword evidence="6" id="KW-1185">Reference proteome</keyword>
<dbReference type="InterPro" id="IPR011010">
    <property type="entry name" value="DNA_brk_join_enz"/>
</dbReference>
<gene>
    <name evidence="5" type="ORF">F9B16_03010</name>
</gene>
<organism evidence="5 6">
    <name type="scientific">Actinomadura montaniterrae</name>
    <dbReference type="NCBI Taxonomy" id="1803903"/>
    <lineage>
        <taxon>Bacteria</taxon>
        <taxon>Bacillati</taxon>
        <taxon>Actinomycetota</taxon>
        <taxon>Actinomycetes</taxon>
        <taxon>Streptosporangiales</taxon>
        <taxon>Thermomonosporaceae</taxon>
        <taxon>Actinomadura</taxon>
    </lineage>
</organism>
<dbReference type="PANTHER" id="PTHR30349">
    <property type="entry name" value="PHAGE INTEGRASE-RELATED"/>
    <property type="match status" value="1"/>
</dbReference>
<evidence type="ECO:0000256" key="2">
    <source>
        <dbReference type="ARBA" id="ARBA00023125"/>
    </source>
</evidence>
<dbReference type="RefSeq" id="WP_151538253.1">
    <property type="nucleotide sequence ID" value="NZ_WBMR01000004.1"/>
</dbReference>
<dbReference type="SUPFAM" id="SSF56349">
    <property type="entry name" value="DNA breaking-rejoining enzymes"/>
    <property type="match status" value="2"/>
</dbReference>
<dbReference type="AlphaFoldDB" id="A0A6L3W9K3"/>
<evidence type="ECO:0000256" key="3">
    <source>
        <dbReference type="ARBA" id="ARBA00023172"/>
    </source>
</evidence>
<dbReference type="InterPro" id="IPR002104">
    <property type="entry name" value="Integrase_catalytic"/>
</dbReference>
<accession>A0A6L3W9K3</accession>
<protein>
    <submittedName>
        <fullName evidence="5">Tyrosine-type recombinase/integrase</fullName>
    </submittedName>
</protein>
<dbReference type="Gene3D" id="1.10.150.130">
    <property type="match status" value="1"/>
</dbReference>
<reference evidence="5 6" key="1">
    <citation type="submission" date="2019-09" db="EMBL/GenBank/DDBJ databases">
        <title>Actinomadura physcomitrii sp. nov., a novel actinomycete isolated from moss [Physcomitrium sphaericum (Ludw) Fuernr].</title>
        <authorList>
            <person name="Liu C."/>
            <person name="Zhuang X."/>
        </authorList>
    </citation>
    <scope>NUCLEOTIDE SEQUENCE [LARGE SCALE GENOMIC DNA]</scope>
    <source>
        <strain evidence="5 6">CYP1-1B</strain>
    </source>
</reference>
<dbReference type="Gene3D" id="1.10.443.10">
    <property type="entry name" value="Intergrase catalytic core"/>
    <property type="match status" value="2"/>
</dbReference>
<comment type="similarity">
    <text evidence="1">Belongs to the 'phage' integrase family.</text>
</comment>
<dbReference type="InterPro" id="IPR013762">
    <property type="entry name" value="Integrase-like_cat_sf"/>
</dbReference>
<dbReference type="GO" id="GO:0003677">
    <property type="term" value="F:DNA binding"/>
    <property type="evidence" value="ECO:0007669"/>
    <property type="project" value="UniProtKB-KW"/>
</dbReference>
<evidence type="ECO:0000313" key="6">
    <source>
        <dbReference type="Proteomes" id="UP000483004"/>
    </source>
</evidence>
<dbReference type="InterPro" id="IPR050090">
    <property type="entry name" value="Tyrosine_recombinase_XerCD"/>
</dbReference>
<dbReference type="PROSITE" id="PS51898">
    <property type="entry name" value="TYR_RECOMBINASE"/>
    <property type="match status" value="1"/>
</dbReference>
<evidence type="ECO:0000256" key="1">
    <source>
        <dbReference type="ARBA" id="ARBA00008857"/>
    </source>
</evidence>
<keyword evidence="2" id="KW-0238">DNA-binding</keyword>
<dbReference type="EMBL" id="WBMR01000004">
    <property type="protein sequence ID" value="KAB2388659.1"/>
    <property type="molecule type" value="Genomic_DNA"/>
</dbReference>
<dbReference type="OrthoDB" id="1822491at2"/>
<proteinExistence type="inferred from homology"/>
<comment type="caution">
    <text evidence="5">The sequence shown here is derived from an EMBL/GenBank/DDBJ whole genome shotgun (WGS) entry which is preliminary data.</text>
</comment>
<dbReference type="GO" id="GO:0015074">
    <property type="term" value="P:DNA integration"/>
    <property type="evidence" value="ECO:0007669"/>
    <property type="project" value="InterPro"/>
</dbReference>
<dbReference type="GO" id="GO:0006310">
    <property type="term" value="P:DNA recombination"/>
    <property type="evidence" value="ECO:0007669"/>
    <property type="project" value="UniProtKB-KW"/>
</dbReference>
<dbReference type="InterPro" id="IPR010998">
    <property type="entry name" value="Integrase_recombinase_N"/>
</dbReference>
<dbReference type="Pfam" id="PF00589">
    <property type="entry name" value="Phage_integrase"/>
    <property type="match status" value="1"/>
</dbReference>
<keyword evidence="3" id="KW-0233">DNA recombination</keyword>
<evidence type="ECO:0000259" key="4">
    <source>
        <dbReference type="PROSITE" id="PS51898"/>
    </source>
</evidence>
<dbReference type="Proteomes" id="UP000483004">
    <property type="component" value="Unassembled WGS sequence"/>
</dbReference>